<dbReference type="OrthoDB" id="4482242at2"/>
<protein>
    <recommendedName>
        <fullName evidence="2">DUF7144 domain-containing protein</fullName>
    </recommendedName>
</protein>
<reference evidence="3 4" key="2">
    <citation type="submission" date="2019-05" db="EMBL/GenBank/DDBJ databases">
        <title>Glycomyces buryatensis sp. nov.</title>
        <authorList>
            <person name="Nikitina E."/>
        </authorList>
    </citation>
    <scope>NUCLEOTIDE SEQUENCE [LARGE SCALE GENOMIC DNA]</scope>
    <source>
        <strain evidence="3 4">18</strain>
    </source>
</reference>
<dbReference type="EMBL" id="STGY01000016">
    <property type="protein sequence ID" value="THV42802.1"/>
    <property type="molecule type" value="Genomic_DNA"/>
</dbReference>
<keyword evidence="1" id="KW-0472">Membrane</keyword>
<keyword evidence="1" id="KW-1133">Transmembrane helix</keyword>
<sequence length="135" mass="14526">MTDEGEGRLAWATAGAIFAGCMMLTAGLFQLFQGMAAIAKDEVFVDVADYVYAIDTTGWGWIHLIIGIVVILVGVFVLMGHSWAYGVGIGLAVLSAIDQFFFLPYYPLWSLVVLALDVFVIWALAVVLAQTSTAS</sequence>
<dbReference type="RefSeq" id="WP_136533367.1">
    <property type="nucleotide sequence ID" value="NZ_STGY01000016.1"/>
</dbReference>
<organism evidence="3 4">
    <name type="scientific">Glycomyces buryatensis</name>
    <dbReference type="NCBI Taxonomy" id="2570927"/>
    <lineage>
        <taxon>Bacteria</taxon>
        <taxon>Bacillati</taxon>
        <taxon>Actinomycetota</taxon>
        <taxon>Actinomycetes</taxon>
        <taxon>Glycomycetales</taxon>
        <taxon>Glycomycetaceae</taxon>
        <taxon>Glycomyces</taxon>
    </lineage>
</organism>
<evidence type="ECO:0000313" key="4">
    <source>
        <dbReference type="Proteomes" id="UP000308760"/>
    </source>
</evidence>
<evidence type="ECO:0000256" key="1">
    <source>
        <dbReference type="SAM" id="Phobius"/>
    </source>
</evidence>
<evidence type="ECO:0000259" key="2">
    <source>
        <dbReference type="Pfam" id="PF23636"/>
    </source>
</evidence>
<name>A0A4S8QHT4_9ACTN</name>
<feature type="transmembrane region" description="Helical" evidence="1">
    <location>
        <begin position="108"/>
        <end position="129"/>
    </location>
</feature>
<keyword evidence="4" id="KW-1185">Reference proteome</keyword>
<reference evidence="4" key="1">
    <citation type="submission" date="2019-04" db="EMBL/GenBank/DDBJ databases">
        <title>Nocardioides xinjiangensis sp. nov.</title>
        <authorList>
            <person name="Liu S."/>
        </authorList>
    </citation>
    <scope>NUCLEOTIDE SEQUENCE [LARGE SCALE GENOMIC DNA]</scope>
    <source>
        <strain evidence="4">18</strain>
    </source>
</reference>
<feature type="transmembrane region" description="Helical" evidence="1">
    <location>
        <begin position="59"/>
        <end position="78"/>
    </location>
</feature>
<accession>A0A4S8QHT4</accession>
<gene>
    <name evidence="3" type="ORF">FAB82_04610</name>
</gene>
<dbReference type="InterPro" id="IPR055568">
    <property type="entry name" value="DUF7144"/>
</dbReference>
<proteinExistence type="predicted"/>
<feature type="domain" description="DUF7144" evidence="2">
    <location>
        <begin position="16"/>
        <end position="126"/>
    </location>
</feature>
<dbReference type="Proteomes" id="UP000308760">
    <property type="component" value="Unassembled WGS sequence"/>
</dbReference>
<dbReference type="Pfam" id="PF23636">
    <property type="entry name" value="DUF7144"/>
    <property type="match status" value="1"/>
</dbReference>
<feature type="transmembrane region" description="Helical" evidence="1">
    <location>
        <begin position="83"/>
        <end position="102"/>
    </location>
</feature>
<keyword evidence="1" id="KW-0812">Transmembrane</keyword>
<comment type="caution">
    <text evidence="3">The sequence shown here is derived from an EMBL/GenBank/DDBJ whole genome shotgun (WGS) entry which is preliminary data.</text>
</comment>
<dbReference type="AlphaFoldDB" id="A0A4S8QHT4"/>
<evidence type="ECO:0000313" key="3">
    <source>
        <dbReference type="EMBL" id="THV42802.1"/>
    </source>
</evidence>
<feature type="transmembrane region" description="Helical" evidence="1">
    <location>
        <begin position="12"/>
        <end position="39"/>
    </location>
</feature>